<dbReference type="InterPro" id="IPR001279">
    <property type="entry name" value="Metallo-B-lactamas"/>
</dbReference>
<dbReference type="AlphaFoldDB" id="A0A1L3MR64"/>
<dbReference type="OrthoDB" id="420651at2"/>
<keyword evidence="2" id="KW-0378">Hydrolase</keyword>
<dbReference type="Pfam" id="PF00753">
    <property type="entry name" value="Lactamase_B"/>
    <property type="match status" value="1"/>
</dbReference>
<accession>A0A1L3MR64</accession>
<evidence type="ECO:0000259" key="1">
    <source>
        <dbReference type="SMART" id="SM00849"/>
    </source>
</evidence>
<dbReference type="KEGG" id="bwh:A9C19_08780"/>
<dbReference type="STRING" id="1547283.A9C19_08780"/>
<dbReference type="GO" id="GO:0016787">
    <property type="term" value="F:hydrolase activity"/>
    <property type="evidence" value="ECO:0007669"/>
    <property type="project" value="UniProtKB-KW"/>
</dbReference>
<sequence length="296" mass="34113">MKKIGPLMILEGPNKSKVPFSRSLYIDSSEKVLIDTGAEPTLLKTIQKEKGIHYVVNTHYHPDHTCHNYLFPQAEKWINPIEMETVSSIEKVAEQNGIYQEWGSVGVEKWVKTIPNEWIESLSIIDKSYEYEKTYCFDGVNVVFLHTPGHTKGFSCPYFPDLGVVYTGDYDMTTFGPWYNGTDGDIDEFISSGKRLLTIEADTYITGHQKGIYSNKEFKEAMTQFLSIIETRDEKIKQSIKNGLTFEELTKIGIFYPPRTLDNMLLYTWERCGIRKHLKRLGYTVQDNEIKSFVVN</sequence>
<dbReference type="InterPro" id="IPR036866">
    <property type="entry name" value="RibonucZ/Hydroxyglut_hydro"/>
</dbReference>
<dbReference type="RefSeq" id="WP_072579627.1">
    <property type="nucleotide sequence ID" value="NZ_CP016020.1"/>
</dbReference>
<organism evidence="2 3">
    <name type="scientific">Bacillus weihaiensis</name>
    <dbReference type="NCBI Taxonomy" id="1547283"/>
    <lineage>
        <taxon>Bacteria</taxon>
        <taxon>Bacillati</taxon>
        <taxon>Bacillota</taxon>
        <taxon>Bacilli</taxon>
        <taxon>Bacillales</taxon>
        <taxon>Bacillaceae</taxon>
        <taxon>Bacillus</taxon>
    </lineage>
</organism>
<dbReference type="Proteomes" id="UP000181936">
    <property type="component" value="Chromosome"/>
</dbReference>
<protein>
    <submittedName>
        <fullName evidence="2">MBL fold metallo-hydrolase</fullName>
    </submittedName>
</protein>
<dbReference type="EMBL" id="CP016020">
    <property type="protein sequence ID" value="APH04833.1"/>
    <property type="molecule type" value="Genomic_DNA"/>
</dbReference>
<evidence type="ECO:0000313" key="3">
    <source>
        <dbReference type="Proteomes" id="UP000181936"/>
    </source>
</evidence>
<evidence type="ECO:0000313" key="2">
    <source>
        <dbReference type="EMBL" id="APH04833.1"/>
    </source>
</evidence>
<feature type="domain" description="Metallo-beta-lactamase" evidence="1">
    <location>
        <begin position="20"/>
        <end position="208"/>
    </location>
</feature>
<dbReference type="SMART" id="SM00849">
    <property type="entry name" value="Lactamase_B"/>
    <property type="match status" value="1"/>
</dbReference>
<dbReference type="InterPro" id="IPR050855">
    <property type="entry name" value="NDM-1-like"/>
</dbReference>
<dbReference type="CDD" id="cd06262">
    <property type="entry name" value="metallo-hydrolase-like_MBL-fold"/>
    <property type="match status" value="1"/>
</dbReference>
<name>A0A1L3MR64_9BACI</name>
<reference evidence="2 3" key="1">
    <citation type="journal article" date="2016" name="Sci. Rep.">
        <title>Complete genome sequence and transcriptomic analysis of a novel marine strain Bacillus weihaiensis reveals the mechanism of brown algae degradation.</title>
        <authorList>
            <person name="Zhu Y."/>
            <person name="Chen P."/>
            <person name="Bao Y."/>
            <person name="Men Y."/>
            <person name="Zeng Y."/>
            <person name="Yang J."/>
            <person name="Sun J."/>
            <person name="Sun Y."/>
        </authorList>
    </citation>
    <scope>NUCLEOTIDE SEQUENCE [LARGE SCALE GENOMIC DNA]</scope>
    <source>
        <strain evidence="2 3">Alg07</strain>
    </source>
</reference>
<dbReference type="PANTHER" id="PTHR42951">
    <property type="entry name" value="METALLO-BETA-LACTAMASE DOMAIN-CONTAINING"/>
    <property type="match status" value="1"/>
</dbReference>
<proteinExistence type="predicted"/>
<gene>
    <name evidence="2" type="ORF">A9C19_08780</name>
</gene>
<keyword evidence="3" id="KW-1185">Reference proteome</keyword>
<dbReference type="SUPFAM" id="SSF56281">
    <property type="entry name" value="Metallo-hydrolase/oxidoreductase"/>
    <property type="match status" value="1"/>
</dbReference>
<dbReference type="Gene3D" id="3.60.15.10">
    <property type="entry name" value="Ribonuclease Z/Hydroxyacylglutathione hydrolase-like"/>
    <property type="match status" value="1"/>
</dbReference>